<reference evidence="2 3" key="1">
    <citation type="submission" date="2024-01" db="EMBL/GenBank/DDBJ databases">
        <title>Genome assemblies of Stephania.</title>
        <authorList>
            <person name="Yang L."/>
        </authorList>
    </citation>
    <scope>NUCLEOTIDE SEQUENCE [LARGE SCALE GENOMIC DNA]</scope>
    <source>
        <strain evidence="2">QJT</strain>
        <tissue evidence="2">Leaf</tissue>
    </source>
</reference>
<accession>A0AAP0J1G4</accession>
<proteinExistence type="predicted"/>
<dbReference type="Proteomes" id="UP001417504">
    <property type="component" value="Unassembled WGS sequence"/>
</dbReference>
<feature type="region of interest" description="Disordered" evidence="1">
    <location>
        <begin position="17"/>
        <end position="57"/>
    </location>
</feature>
<evidence type="ECO:0000256" key="1">
    <source>
        <dbReference type="SAM" id="MobiDB-lite"/>
    </source>
</evidence>
<comment type="caution">
    <text evidence="2">The sequence shown here is derived from an EMBL/GenBank/DDBJ whole genome shotgun (WGS) entry which is preliminary data.</text>
</comment>
<evidence type="ECO:0000313" key="3">
    <source>
        <dbReference type="Proteomes" id="UP001417504"/>
    </source>
</evidence>
<sequence length="57" mass="6043">MPMPPLLSATFTPSFCSTLHRPHPVTNSPSPSLPPPKSSPNAEVRSEFGGTIINISN</sequence>
<evidence type="ECO:0000313" key="2">
    <source>
        <dbReference type="EMBL" id="KAK9124366.1"/>
    </source>
</evidence>
<protein>
    <submittedName>
        <fullName evidence="2">Uncharacterized protein</fullName>
    </submittedName>
</protein>
<name>A0AAP0J1G4_9MAGN</name>
<keyword evidence="3" id="KW-1185">Reference proteome</keyword>
<dbReference type="AlphaFoldDB" id="A0AAP0J1G4"/>
<organism evidence="2 3">
    <name type="scientific">Stephania japonica</name>
    <dbReference type="NCBI Taxonomy" id="461633"/>
    <lineage>
        <taxon>Eukaryota</taxon>
        <taxon>Viridiplantae</taxon>
        <taxon>Streptophyta</taxon>
        <taxon>Embryophyta</taxon>
        <taxon>Tracheophyta</taxon>
        <taxon>Spermatophyta</taxon>
        <taxon>Magnoliopsida</taxon>
        <taxon>Ranunculales</taxon>
        <taxon>Menispermaceae</taxon>
        <taxon>Menispermoideae</taxon>
        <taxon>Cissampelideae</taxon>
        <taxon>Stephania</taxon>
    </lineage>
</organism>
<gene>
    <name evidence="2" type="ORF">Sjap_013968</name>
</gene>
<dbReference type="EMBL" id="JBBNAE010000005">
    <property type="protein sequence ID" value="KAK9124366.1"/>
    <property type="molecule type" value="Genomic_DNA"/>
</dbReference>